<feature type="domain" description="BRWD/PHIP N-terminal" evidence="3">
    <location>
        <begin position="5"/>
        <end position="88"/>
    </location>
</feature>
<dbReference type="PROSITE" id="PS50294">
    <property type="entry name" value="WD_REPEATS_REGION"/>
    <property type="match status" value="3"/>
</dbReference>
<name>S4R754_PETMA</name>
<protein>
    <recommendedName>
        <fullName evidence="3">BRWD/PHIP N-terminal domain-containing protein</fullName>
    </recommendedName>
</protein>
<feature type="repeat" description="WD" evidence="1">
    <location>
        <begin position="180"/>
        <end position="221"/>
    </location>
</feature>
<feature type="chain" id="PRO_5004522750" description="BRWD/PHIP N-terminal domain-containing protein" evidence="2">
    <location>
        <begin position="27"/>
        <end position="333"/>
    </location>
</feature>
<dbReference type="OMA" id="CETREMS"/>
<dbReference type="PROSITE" id="PS50082">
    <property type="entry name" value="WD_REPEATS_2"/>
    <property type="match status" value="3"/>
</dbReference>
<dbReference type="InterPro" id="IPR036322">
    <property type="entry name" value="WD40_repeat_dom_sf"/>
</dbReference>
<feature type="signal peptide" evidence="2">
    <location>
        <begin position="1"/>
        <end position="26"/>
    </location>
</feature>
<dbReference type="STRING" id="7757.ENSPMAP00000001034"/>
<evidence type="ECO:0000259" key="3">
    <source>
        <dbReference type="Pfam" id="PF25437"/>
    </source>
</evidence>
<dbReference type="InterPro" id="IPR052060">
    <property type="entry name" value="Bromo_WD_repeat"/>
</dbReference>
<keyword evidence="1" id="KW-0853">WD repeat</keyword>
<sequence length="333" mass="36794">QSALNTSHSPALVAELFFLIARFLSAGPCREAAEVLVREIEQHKLLPRRVDWRGAEHERSFAEMVLSHTHLVPEHLLLVVQRLGPLLDREIPPSVPGVCSLLGAGRQSLLRTRKDLGRVVWRGSALAALHRGRPPQPQSSVGNPPHLVSLLSARERTGCIRHGHAVPITLYQHARMHRRILGHLSSVYCLAFDRTGQRIFTGSDDCLVKVWSAEDGRLLATLRGHAAEISDMAVNYENSLLAAGTCDHVVRVWCLRTCAPMAVLQGHTASITSLQFSPQCRGSVRWLASSGADGIVCFWQWDAASLKFCERPVKFTERTKRGVQIFCSSFSAG</sequence>
<dbReference type="InterPro" id="IPR015943">
    <property type="entry name" value="WD40/YVTN_repeat-like_dom_sf"/>
</dbReference>
<dbReference type="Ensembl" id="ENSPMAT00000001038.1">
    <property type="protein sequence ID" value="ENSPMAP00000001034.1"/>
    <property type="gene ID" value="ENSPMAG00000000938.1"/>
</dbReference>
<dbReference type="GO" id="GO:0005634">
    <property type="term" value="C:nucleus"/>
    <property type="evidence" value="ECO:0007669"/>
    <property type="project" value="TreeGrafter"/>
</dbReference>
<dbReference type="AlphaFoldDB" id="S4R754"/>
<accession>S4R754</accession>
<reference evidence="4" key="1">
    <citation type="submission" date="2025-08" db="UniProtKB">
        <authorList>
            <consortium name="Ensembl"/>
        </authorList>
    </citation>
    <scope>IDENTIFICATION</scope>
</reference>
<dbReference type="Gene3D" id="2.130.10.10">
    <property type="entry name" value="YVTN repeat-like/Quinoprotein amine dehydrogenase"/>
    <property type="match status" value="1"/>
</dbReference>
<reference evidence="4" key="2">
    <citation type="submission" date="2025-09" db="UniProtKB">
        <authorList>
            <consortium name="Ensembl"/>
        </authorList>
    </citation>
    <scope>IDENTIFICATION</scope>
</reference>
<dbReference type="InterPro" id="IPR057452">
    <property type="entry name" value="BRWD/PHIP_N"/>
</dbReference>
<dbReference type="HOGENOM" id="CLU_081671_0_0_1"/>
<feature type="repeat" description="WD" evidence="1">
    <location>
        <begin position="222"/>
        <end position="263"/>
    </location>
</feature>
<dbReference type="PANTHER" id="PTHR16266:SF17">
    <property type="entry name" value="BRWD3"/>
    <property type="match status" value="1"/>
</dbReference>
<keyword evidence="2" id="KW-0732">Signal</keyword>
<evidence type="ECO:0000313" key="4">
    <source>
        <dbReference type="Ensembl" id="ENSPMAP00000001034.1"/>
    </source>
</evidence>
<proteinExistence type="predicted"/>
<dbReference type="PANTHER" id="PTHR16266">
    <property type="entry name" value="WD REPEAT DOMAIN 9"/>
    <property type="match status" value="1"/>
</dbReference>
<dbReference type="InterPro" id="IPR001680">
    <property type="entry name" value="WD40_rpt"/>
</dbReference>
<dbReference type="SMART" id="SM00320">
    <property type="entry name" value="WD40"/>
    <property type="match status" value="3"/>
</dbReference>
<evidence type="ECO:0000256" key="1">
    <source>
        <dbReference type="PROSITE-ProRule" id="PRU00221"/>
    </source>
</evidence>
<feature type="repeat" description="WD" evidence="1">
    <location>
        <begin position="264"/>
        <end position="300"/>
    </location>
</feature>
<dbReference type="Pfam" id="PF25437">
    <property type="entry name" value="BRWD1_N"/>
    <property type="match status" value="1"/>
</dbReference>
<dbReference type="GO" id="GO:0006357">
    <property type="term" value="P:regulation of transcription by RNA polymerase II"/>
    <property type="evidence" value="ECO:0007669"/>
    <property type="project" value="TreeGrafter"/>
</dbReference>
<evidence type="ECO:0000256" key="2">
    <source>
        <dbReference type="SAM" id="SignalP"/>
    </source>
</evidence>
<dbReference type="GeneTree" id="ENSGT00950000183107"/>
<organism evidence="4">
    <name type="scientific">Petromyzon marinus</name>
    <name type="common">Sea lamprey</name>
    <dbReference type="NCBI Taxonomy" id="7757"/>
    <lineage>
        <taxon>Eukaryota</taxon>
        <taxon>Metazoa</taxon>
        <taxon>Chordata</taxon>
        <taxon>Craniata</taxon>
        <taxon>Vertebrata</taxon>
        <taxon>Cyclostomata</taxon>
        <taxon>Hyperoartia</taxon>
        <taxon>Petromyzontiformes</taxon>
        <taxon>Petromyzontidae</taxon>
        <taxon>Petromyzon</taxon>
    </lineage>
</organism>
<dbReference type="GO" id="GO:0008360">
    <property type="term" value="P:regulation of cell shape"/>
    <property type="evidence" value="ECO:0007669"/>
    <property type="project" value="TreeGrafter"/>
</dbReference>
<dbReference type="Pfam" id="PF00400">
    <property type="entry name" value="WD40"/>
    <property type="match status" value="3"/>
</dbReference>
<dbReference type="SUPFAM" id="SSF50978">
    <property type="entry name" value="WD40 repeat-like"/>
    <property type="match status" value="1"/>
</dbReference>
<dbReference type="GO" id="GO:0007010">
    <property type="term" value="P:cytoskeleton organization"/>
    <property type="evidence" value="ECO:0007669"/>
    <property type="project" value="TreeGrafter"/>
</dbReference>